<protein>
    <submittedName>
        <fullName evidence="3">NirD/YgiW/YdeI family stress tolerance protein</fullName>
    </submittedName>
</protein>
<reference evidence="3 4" key="1">
    <citation type="submission" date="2022-07" db="EMBL/GenBank/DDBJ databases">
        <title>Genome Analysis of Selected Gammaproteobacteria from Nigerian Food snails.</title>
        <authorList>
            <person name="Okafor A.C."/>
        </authorList>
    </citation>
    <scope>NUCLEOTIDE SEQUENCE [LARGE SCALE GENOMIC DNA]</scope>
    <source>
        <strain evidence="3 4">Awg 2</strain>
    </source>
</reference>
<keyword evidence="4" id="KW-1185">Reference proteome</keyword>
<feature type="chain" id="PRO_5045879358" evidence="2">
    <location>
        <begin position="22"/>
        <end position="116"/>
    </location>
</feature>
<evidence type="ECO:0000313" key="4">
    <source>
        <dbReference type="Proteomes" id="UP001211689"/>
    </source>
</evidence>
<accession>A0ABT4YBI7</accession>
<name>A0ABT4YBI7_METRE</name>
<dbReference type="EMBL" id="JANEWF010000043">
    <property type="protein sequence ID" value="MDA8486259.1"/>
    <property type="molecule type" value="Genomic_DNA"/>
</dbReference>
<dbReference type="NCBIfam" id="NF033674">
    <property type="entry name" value="stress_OB_fold"/>
    <property type="match status" value="1"/>
</dbReference>
<evidence type="ECO:0000256" key="2">
    <source>
        <dbReference type="SAM" id="SignalP"/>
    </source>
</evidence>
<dbReference type="Pfam" id="PF04076">
    <property type="entry name" value="BOF"/>
    <property type="match status" value="1"/>
</dbReference>
<comment type="caution">
    <text evidence="3">The sequence shown here is derived from an EMBL/GenBank/DDBJ whole genome shotgun (WGS) entry which is preliminary data.</text>
</comment>
<keyword evidence="1 2" id="KW-0732">Signal</keyword>
<dbReference type="PANTHER" id="PTHR36571">
    <property type="entry name" value="PROTEIN YGIW"/>
    <property type="match status" value="1"/>
</dbReference>
<evidence type="ECO:0000313" key="3">
    <source>
        <dbReference type="EMBL" id="MDA8486259.1"/>
    </source>
</evidence>
<gene>
    <name evidence="3" type="ORF">NNO07_24605</name>
</gene>
<organism evidence="3 4">
    <name type="scientific">Metapseudomonas resinovorans</name>
    <name type="common">Pseudomonas resinovorans</name>
    <dbReference type="NCBI Taxonomy" id="53412"/>
    <lineage>
        <taxon>Bacteria</taxon>
        <taxon>Pseudomonadati</taxon>
        <taxon>Pseudomonadota</taxon>
        <taxon>Gammaproteobacteria</taxon>
        <taxon>Pseudomonadales</taxon>
        <taxon>Pseudomonadaceae</taxon>
        <taxon>Metapseudomonas</taxon>
    </lineage>
</organism>
<feature type="signal peptide" evidence="2">
    <location>
        <begin position="1"/>
        <end position="21"/>
    </location>
</feature>
<dbReference type="RefSeq" id="WP_271472231.1">
    <property type="nucleotide sequence ID" value="NZ_JANEWF010000043.1"/>
</dbReference>
<sequence length="116" mass="12636">MRFQSIILFTLTSVSSAAAFATGYSGPGFQPVTTVQAAMGAADDTPVVLQGKIIKRIQGDIYEFRDATGVMKVEIDDEDWPAATIDHFTPVKLTGEVDRDLIGREIDVEFVELIAQ</sequence>
<dbReference type="PANTHER" id="PTHR36571:SF1">
    <property type="entry name" value="PROTEIN YGIW"/>
    <property type="match status" value="1"/>
</dbReference>
<dbReference type="Gene3D" id="2.40.50.200">
    <property type="entry name" value="Bacterial OB-fold"/>
    <property type="match status" value="1"/>
</dbReference>
<dbReference type="InterPro" id="IPR036700">
    <property type="entry name" value="BOBF_sf"/>
</dbReference>
<evidence type="ECO:0000256" key="1">
    <source>
        <dbReference type="ARBA" id="ARBA00022729"/>
    </source>
</evidence>
<dbReference type="Proteomes" id="UP001211689">
    <property type="component" value="Unassembled WGS sequence"/>
</dbReference>
<dbReference type="InterPro" id="IPR005220">
    <property type="entry name" value="CarO-like"/>
</dbReference>
<dbReference type="SUPFAM" id="SSF101756">
    <property type="entry name" value="Hypothetical protein YgiW"/>
    <property type="match status" value="1"/>
</dbReference>
<proteinExistence type="predicted"/>